<organism evidence="2 3">
    <name type="scientific">Nocardioides furvisabuli</name>
    <dbReference type="NCBI Taxonomy" id="375542"/>
    <lineage>
        <taxon>Bacteria</taxon>
        <taxon>Bacillati</taxon>
        <taxon>Actinomycetota</taxon>
        <taxon>Actinomycetes</taxon>
        <taxon>Propionibacteriales</taxon>
        <taxon>Nocardioidaceae</taxon>
        <taxon>Nocardioides</taxon>
    </lineage>
</organism>
<keyword evidence="3" id="KW-1185">Reference proteome</keyword>
<comment type="caution">
    <text evidence="2">The sequence shown here is derived from an EMBL/GenBank/DDBJ whole genome shotgun (WGS) entry which is preliminary data.</text>
</comment>
<proteinExistence type="predicted"/>
<keyword evidence="1" id="KW-0812">Transmembrane</keyword>
<feature type="transmembrane region" description="Helical" evidence="1">
    <location>
        <begin position="21"/>
        <end position="40"/>
    </location>
</feature>
<feature type="transmembrane region" description="Helical" evidence="1">
    <location>
        <begin position="80"/>
        <end position="103"/>
    </location>
</feature>
<accession>A0ABP5IQH1</accession>
<protein>
    <submittedName>
        <fullName evidence="2">Uncharacterized protein</fullName>
    </submittedName>
</protein>
<sequence>MKSRRWTALGQSDLVDSPFPSVVLVASLIFAAVVLVYVVLDRTPDWGLLGAAGFIEGLTLVLLVVAGIQVGGVDLSGGALVTFFGYLVAGLVLLPAGFVWSLAERSRGATAVLMVAGLTQAFVILRAMQVWPS</sequence>
<feature type="transmembrane region" description="Helical" evidence="1">
    <location>
        <begin position="46"/>
        <end position="68"/>
    </location>
</feature>
<keyword evidence="1" id="KW-1133">Transmembrane helix</keyword>
<gene>
    <name evidence="2" type="ORF">GCM10009726_13410</name>
</gene>
<feature type="transmembrane region" description="Helical" evidence="1">
    <location>
        <begin position="109"/>
        <end position="128"/>
    </location>
</feature>
<reference evidence="3" key="1">
    <citation type="journal article" date="2019" name="Int. J. Syst. Evol. Microbiol.">
        <title>The Global Catalogue of Microorganisms (GCM) 10K type strain sequencing project: providing services to taxonomists for standard genome sequencing and annotation.</title>
        <authorList>
            <consortium name="The Broad Institute Genomics Platform"/>
            <consortium name="The Broad Institute Genome Sequencing Center for Infectious Disease"/>
            <person name="Wu L."/>
            <person name="Ma J."/>
        </authorList>
    </citation>
    <scope>NUCLEOTIDE SEQUENCE [LARGE SCALE GENOMIC DNA]</scope>
    <source>
        <strain evidence="3">JCM 13813</strain>
    </source>
</reference>
<dbReference type="EMBL" id="BAAAMQ010000009">
    <property type="protein sequence ID" value="GAA2102462.1"/>
    <property type="molecule type" value="Genomic_DNA"/>
</dbReference>
<evidence type="ECO:0000256" key="1">
    <source>
        <dbReference type="SAM" id="Phobius"/>
    </source>
</evidence>
<name>A0ABP5IQH1_9ACTN</name>
<dbReference type="Proteomes" id="UP001501161">
    <property type="component" value="Unassembled WGS sequence"/>
</dbReference>
<keyword evidence="1" id="KW-0472">Membrane</keyword>
<evidence type="ECO:0000313" key="2">
    <source>
        <dbReference type="EMBL" id="GAA2102462.1"/>
    </source>
</evidence>
<evidence type="ECO:0000313" key="3">
    <source>
        <dbReference type="Proteomes" id="UP001501161"/>
    </source>
</evidence>